<reference evidence="13 14" key="1">
    <citation type="journal article" date="2007" name="Int. J. Syst. Evol. Microbiol.">
        <title>Natronorubrum sulfidifaciens sp. nov., an extremely haloalkaliphilic archaeon isolated from Aiding salt lake in Xin-Jiang, China.</title>
        <authorList>
            <person name="Cui H.L."/>
            <person name="Tohty D."/>
            <person name="Liu H.C."/>
            <person name="Liu S.J."/>
            <person name="Oren A."/>
            <person name="Zhou P.J."/>
        </authorList>
    </citation>
    <scope>NUCLEOTIDE SEQUENCE [LARGE SCALE GENOMIC DNA]</scope>
    <source>
        <strain evidence="13 14">7-3</strain>
        <plasmid evidence="13">unnamed1</plasmid>
    </source>
</reference>
<dbReference type="EMBL" id="CP045489">
    <property type="protein sequence ID" value="QFU84379.1"/>
    <property type="molecule type" value="Genomic_DNA"/>
</dbReference>
<feature type="transmembrane region" description="Helical" evidence="11">
    <location>
        <begin position="218"/>
        <end position="238"/>
    </location>
</feature>
<dbReference type="Pfam" id="PF01435">
    <property type="entry name" value="Peptidase_M48"/>
    <property type="match status" value="1"/>
</dbReference>
<dbReference type="GeneID" id="42302899"/>
<keyword evidence="7 11" id="KW-1133">Transmembrane helix</keyword>
<feature type="transmembrane region" description="Helical" evidence="11">
    <location>
        <begin position="12"/>
        <end position="33"/>
    </location>
</feature>
<dbReference type="Proteomes" id="UP000326170">
    <property type="component" value="Plasmid unnamed1"/>
</dbReference>
<geneLocation type="plasmid" evidence="13 14">
    <name>unnamed1</name>
</geneLocation>
<evidence type="ECO:0000256" key="9">
    <source>
        <dbReference type="ARBA" id="ARBA00023136"/>
    </source>
</evidence>
<keyword evidence="5 10" id="KW-0378">Hydrolase</keyword>
<keyword evidence="4" id="KW-0479">Metal-binding</keyword>
<evidence type="ECO:0000313" key="14">
    <source>
        <dbReference type="Proteomes" id="UP000326170"/>
    </source>
</evidence>
<keyword evidence="6 10" id="KW-0862">Zinc</keyword>
<dbReference type="KEGG" id="nas:GCU68_17650"/>
<dbReference type="PANTHER" id="PTHR43221">
    <property type="entry name" value="PROTEASE HTPX"/>
    <property type="match status" value="1"/>
</dbReference>
<evidence type="ECO:0000256" key="4">
    <source>
        <dbReference type="ARBA" id="ARBA00022723"/>
    </source>
</evidence>
<evidence type="ECO:0000256" key="6">
    <source>
        <dbReference type="ARBA" id="ARBA00022833"/>
    </source>
</evidence>
<accession>A0A5P9P8A5</accession>
<dbReference type="RefSeq" id="WP_152943900.1">
    <property type="nucleotide sequence ID" value="NZ_CP045489.1"/>
</dbReference>
<keyword evidence="9 11" id="KW-0472">Membrane</keyword>
<dbReference type="GO" id="GO:0046872">
    <property type="term" value="F:metal ion binding"/>
    <property type="evidence" value="ECO:0007669"/>
    <property type="project" value="UniProtKB-KW"/>
</dbReference>
<dbReference type="OrthoDB" id="186977at2157"/>
<evidence type="ECO:0000256" key="3">
    <source>
        <dbReference type="ARBA" id="ARBA00022692"/>
    </source>
</evidence>
<evidence type="ECO:0000256" key="11">
    <source>
        <dbReference type="SAM" id="Phobius"/>
    </source>
</evidence>
<feature type="transmembrane region" description="Helical" evidence="11">
    <location>
        <begin position="117"/>
        <end position="139"/>
    </location>
</feature>
<dbReference type="InterPro" id="IPR001915">
    <property type="entry name" value="Peptidase_M48"/>
</dbReference>
<evidence type="ECO:0000256" key="2">
    <source>
        <dbReference type="ARBA" id="ARBA00022670"/>
    </source>
</evidence>
<gene>
    <name evidence="13" type="ORF">GCU68_17650</name>
</gene>
<dbReference type="Gene3D" id="3.30.2010.10">
    <property type="entry name" value="Metalloproteases ('zincins'), catalytic domain"/>
    <property type="match status" value="1"/>
</dbReference>
<dbReference type="InterPro" id="IPR050083">
    <property type="entry name" value="HtpX_protease"/>
</dbReference>
<evidence type="ECO:0000259" key="12">
    <source>
        <dbReference type="Pfam" id="PF01435"/>
    </source>
</evidence>
<proteinExistence type="inferred from homology"/>
<sequence>MANQLHLLRRSAAELIPWILLSVAVFLGCTLYVRWAVPTVDLSMVAIPLAVMSIMVSALVHSVVYSAQHVLAEVQRILDEESSRTDAITRIAVIGSSLLVSLVVGSLLIFGESLLELVVAVFLLAGIVAMSGTIIRNHVATRPLNRRERAACEIGADQDVAFRVATGEFGQTINGVAAGVFPAYKVILINEHSFEALDNKYIAMIAAHELGHVDENHAVISLVGTVVLTTLSVLSLRYFVQYHWMLFLVTGSTVLVGRVVFVWARRQLEYRADRYAAKLLDDPHQVANGLRALRDVQMTETADEQSSGRLYERAIRRIRHCWTRILSTHPPIDDRIAHIERLELER</sequence>
<keyword evidence="1" id="KW-1003">Cell membrane</keyword>
<keyword evidence="3 11" id="KW-0812">Transmembrane</keyword>
<feature type="domain" description="Peptidase M48" evidence="12">
    <location>
        <begin position="149"/>
        <end position="342"/>
    </location>
</feature>
<dbReference type="GO" id="GO:0006508">
    <property type="term" value="P:proteolysis"/>
    <property type="evidence" value="ECO:0007669"/>
    <property type="project" value="UniProtKB-KW"/>
</dbReference>
<dbReference type="PANTHER" id="PTHR43221:SF2">
    <property type="entry name" value="PROTEASE HTPX HOMOLOG"/>
    <property type="match status" value="1"/>
</dbReference>
<name>A0A5P9P8A5_9EURY</name>
<comment type="similarity">
    <text evidence="10">Belongs to the peptidase M48 family.</text>
</comment>
<keyword evidence="14" id="KW-1185">Reference proteome</keyword>
<keyword evidence="13" id="KW-0614">Plasmid</keyword>
<evidence type="ECO:0000256" key="7">
    <source>
        <dbReference type="ARBA" id="ARBA00022989"/>
    </source>
</evidence>
<feature type="transmembrane region" description="Helical" evidence="11">
    <location>
        <begin position="45"/>
        <end position="67"/>
    </location>
</feature>
<keyword evidence="8 10" id="KW-0482">Metalloprotease</keyword>
<keyword evidence="2 10" id="KW-0645">Protease</keyword>
<dbReference type="AlphaFoldDB" id="A0A5P9P8A5"/>
<dbReference type="GO" id="GO:0004222">
    <property type="term" value="F:metalloendopeptidase activity"/>
    <property type="evidence" value="ECO:0007669"/>
    <property type="project" value="InterPro"/>
</dbReference>
<evidence type="ECO:0000256" key="8">
    <source>
        <dbReference type="ARBA" id="ARBA00023049"/>
    </source>
</evidence>
<evidence type="ECO:0000256" key="1">
    <source>
        <dbReference type="ARBA" id="ARBA00022475"/>
    </source>
</evidence>
<evidence type="ECO:0000256" key="5">
    <source>
        <dbReference type="ARBA" id="ARBA00022801"/>
    </source>
</evidence>
<protein>
    <submittedName>
        <fullName evidence="13">M48 family metalloprotease</fullName>
    </submittedName>
</protein>
<evidence type="ECO:0000313" key="13">
    <source>
        <dbReference type="EMBL" id="QFU84379.1"/>
    </source>
</evidence>
<feature type="transmembrane region" description="Helical" evidence="11">
    <location>
        <begin position="244"/>
        <end position="264"/>
    </location>
</feature>
<evidence type="ECO:0000256" key="10">
    <source>
        <dbReference type="RuleBase" id="RU003983"/>
    </source>
</evidence>
<feature type="transmembrane region" description="Helical" evidence="11">
    <location>
        <begin position="88"/>
        <end position="111"/>
    </location>
</feature>
<organism evidence="13 14">
    <name type="scientific">Natronorubrum aibiense</name>
    <dbReference type="NCBI Taxonomy" id="348826"/>
    <lineage>
        <taxon>Archaea</taxon>
        <taxon>Methanobacteriati</taxon>
        <taxon>Methanobacteriota</taxon>
        <taxon>Stenosarchaea group</taxon>
        <taxon>Halobacteria</taxon>
        <taxon>Halobacteriales</taxon>
        <taxon>Natrialbaceae</taxon>
        <taxon>Natronorubrum</taxon>
    </lineage>
</organism>
<comment type="cofactor">
    <cofactor evidence="10">
        <name>Zn(2+)</name>
        <dbReference type="ChEBI" id="CHEBI:29105"/>
    </cofactor>
    <text evidence="10">Binds 1 zinc ion per subunit.</text>
</comment>